<comment type="caution">
    <text evidence="2">The sequence shown here is derived from an EMBL/GenBank/DDBJ whole genome shotgun (WGS) entry which is preliminary data.</text>
</comment>
<proteinExistence type="predicted"/>
<evidence type="ECO:0000256" key="1">
    <source>
        <dbReference type="SAM" id="MobiDB-lite"/>
    </source>
</evidence>
<dbReference type="InParanoid" id="A0A409XR63"/>
<reference evidence="2 3" key="1">
    <citation type="journal article" date="2018" name="Evol. Lett.">
        <title>Horizontal gene cluster transfer increased hallucinogenic mushroom diversity.</title>
        <authorList>
            <person name="Reynolds H.T."/>
            <person name="Vijayakumar V."/>
            <person name="Gluck-Thaler E."/>
            <person name="Korotkin H.B."/>
            <person name="Matheny P.B."/>
            <person name="Slot J.C."/>
        </authorList>
    </citation>
    <scope>NUCLEOTIDE SEQUENCE [LARGE SCALE GENOMIC DNA]</scope>
    <source>
        <strain evidence="2 3">2631</strain>
    </source>
</reference>
<gene>
    <name evidence="2" type="ORF">CVT25_007858</name>
</gene>
<organism evidence="2 3">
    <name type="scientific">Psilocybe cyanescens</name>
    <dbReference type="NCBI Taxonomy" id="93625"/>
    <lineage>
        <taxon>Eukaryota</taxon>
        <taxon>Fungi</taxon>
        <taxon>Dikarya</taxon>
        <taxon>Basidiomycota</taxon>
        <taxon>Agaricomycotina</taxon>
        <taxon>Agaricomycetes</taxon>
        <taxon>Agaricomycetidae</taxon>
        <taxon>Agaricales</taxon>
        <taxon>Agaricineae</taxon>
        <taxon>Strophariaceae</taxon>
        <taxon>Psilocybe</taxon>
    </lineage>
</organism>
<evidence type="ECO:0000313" key="3">
    <source>
        <dbReference type="Proteomes" id="UP000283269"/>
    </source>
</evidence>
<dbReference type="Proteomes" id="UP000283269">
    <property type="component" value="Unassembled WGS sequence"/>
</dbReference>
<protein>
    <submittedName>
        <fullName evidence="2">Uncharacterized protein</fullName>
    </submittedName>
</protein>
<evidence type="ECO:0000313" key="2">
    <source>
        <dbReference type="EMBL" id="PPQ93201.1"/>
    </source>
</evidence>
<accession>A0A409XR63</accession>
<sequence>MDSATIEQPPAPPNISSNDVDAEHVNDDIGPIPNPVNPNFLVRPDRHQVVYNSEERKVLDAHKERYLASKSAEEHKSVAKTYILPAIFQYWDSIGHEIGDSRTQARALGNILQCMSALQLEQLDRQGAQILSAANQDNDRRQQLAEKKAISRFSKSAKGHWNEMGVLSLSFVAYTDTSGKLVVQVVDQMAELIEVDAPLFESQYRPQVHQMKLYVMEYITKMKKILNPGPTPWAPNGTGNDVKDLNLQFDQHGFPILPQRLDTKSGNLPVKKELDEMIRKYFAKHYKLATNGQSKHVPYKQLQENQAQHKKAYKFQQKKGKSKAQNTDGQNVFGIGDILLQMSPTLDSDVDMLAPIRPVVDKGKEKAIGPDSEVPNDIDQGAPEFLAAPATLLHLPQANLLNDVHDGHEHLNSWDWGTNVGPYPDLSYNASLTVAHPFAAGPSNAKTLGPLNADPDDGLDDMAYIRSFSDSQNMFYNSQTMFGNNHSNNYQLQNAQTQAFLPHLNDNTYAFSNNIAVQLSGQDYDQHRVTLDADNGNSPLMHITSQIEPPRTKRKSKTLATIQSSSVSTEVQMSDLFNVIGKLSIGAGSGADIGPHAPGERPTQQLCQQELRLNNEDLPVNIGVCMLSGADSGANADVVPQISSETPTQRLFQQELHSSVMTTAIGLSTEDLNRLPAATSVKRTVRTSDTLALLESESDKLQVKACANAYIECRNNSMHSHISDGHKKILLYLTNKIREHVHV</sequence>
<name>A0A409XR63_PSICY</name>
<dbReference type="AlphaFoldDB" id="A0A409XR63"/>
<dbReference type="OrthoDB" id="3066480at2759"/>
<dbReference type="EMBL" id="NHYD01000809">
    <property type="protein sequence ID" value="PPQ93201.1"/>
    <property type="molecule type" value="Genomic_DNA"/>
</dbReference>
<keyword evidence="3" id="KW-1185">Reference proteome</keyword>
<feature type="region of interest" description="Disordered" evidence="1">
    <location>
        <begin position="1"/>
        <end position="24"/>
    </location>
</feature>